<gene>
    <name evidence="2" type="primary">Dere\GG12817</name>
    <name evidence="2" type="synonym">dere_GLEANR_12871</name>
    <name evidence="2" type="synonym">GG12817</name>
    <name evidence="2" type="ORF">Dere_GG12817</name>
</gene>
<feature type="compositionally biased region" description="Low complexity" evidence="1">
    <location>
        <begin position="47"/>
        <end position="74"/>
    </location>
</feature>
<evidence type="ECO:0000313" key="3">
    <source>
        <dbReference type="Proteomes" id="UP000008711"/>
    </source>
</evidence>
<reference evidence="2 3" key="2">
    <citation type="journal article" date="2008" name="Bioinformatics">
        <title>Assembly reconciliation.</title>
        <authorList>
            <person name="Zimin A.V."/>
            <person name="Smith D.R."/>
            <person name="Sutton G."/>
            <person name="Yorke J.A."/>
        </authorList>
    </citation>
    <scope>NUCLEOTIDE SEQUENCE [LARGE SCALE GENOMIC DNA]</scope>
    <source>
        <strain evidence="2 3">TSC#14021-0224.01</strain>
    </source>
</reference>
<dbReference type="EMBL" id="CH954183">
    <property type="protein sequence ID" value="EDV45411.2"/>
    <property type="molecule type" value="Genomic_DNA"/>
</dbReference>
<evidence type="ECO:0000313" key="2">
    <source>
        <dbReference type="EMBL" id="EDV45411.2"/>
    </source>
</evidence>
<feature type="compositionally biased region" description="Polar residues" evidence="1">
    <location>
        <begin position="126"/>
        <end position="138"/>
    </location>
</feature>
<protein>
    <submittedName>
        <fullName evidence="2">Uncharacterized protein</fullName>
    </submittedName>
</protein>
<keyword evidence="3" id="KW-1185">Reference proteome</keyword>
<dbReference type="Proteomes" id="UP000008711">
    <property type="component" value="Unassembled WGS sequence"/>
</dbReference>
<dbReference type="HOGENOM" id="CLU_1751660_0_0_1"/>
<sequence length="176" mass="18788">MSHLELDPFVQLCQRHLLTQTFGTFTMANPKSSGGNKSKGNRHQHRQSQQNSQQQHQSQQSQQTQLDPSQLSQLTPTPVAATGLEPATATPLNSHPSEDTLALAAAVAASIPAAPLARPIPDRRSTTPAVVTPTSNSLPETCDAAENLATSRTTSAAPAASENRRGIFQRLFGWSS</sequence>
<accession>B3P9B5</accession>
<reference evidence="2 3" key="1">
    <citation type="journal article" date="2007" name="Nature">
        <title>Evolution of genes and genomes on the Drosophila phylogeny.</title>
        <authorList>
            <consortium name="Drosophila 12 Genomes Consortium"/>
            <person name="Clark A.G."/>
            <person name="Eisen M.B."/>
            <person name="Smith D.R."/>
            <person name="Bergman C.M."/>
            <person name="Oliver B."/>
            <person name="Markow T.A."/>
            <person name="Kaufman T.C."/>
            <person name="Kellis M."/>
            <person name="Gelbart W."/>
            <person name="Iyer V.N."/>
            <person name="Pollard D.A."/>
            <person name="Sackton T.B."/>
            <person name="Larracuente A.M."/>
            <person name="Singh N.D."/>
            <person name="Abad J.P."/>
            <person name="Abt D.N."/>
            <person name="Adryan B."/>
            <person name="Aguade M."/>
            <person name="Akashi H."/>
            <person name="Anderson W.W."/>
            <person name="Aquadro C.F."/>
            <person name="Ardell D.H."/>
            <person name="Arguello R."/>
            <person name="Artieri C.G."/>
            <person name="Barbash D.A."/>
            <person name="Barker D."/>
            <person name="Barsanti P."/>
            <person name="Batterham P."/>
            <person name="Batzoglou S."/>
            <person name="Begun D."/>
            <person name="Bhutkar A."/>
            <person name="Blanco E."/>
            <person name="Bosak S.A."/>
            <person name="Bradley R.K."/>
            <person name="Brand A.D."/>
            <person name="Brent M.R."/>
            <person name="Brooks A.N."/>
            <person name="Brown R.H."/>
            <person name="Butlin R.K."/>
            <person name="Caggese C."/>
            <person name="Calvi B.R."/>
            <person name="Bernardo de Carvalho A."/>
            <person name="Caspi A."/>
            <person name="Castrezana S."/>
            <person name="Celniker S.E."/>
            <person name="Chang J.L."/>
            <person name="Chapple C."/>
            <person name="Chatterji S."/>
            <person name="Chinwalla A."/>
            <person name="Civetta A."/>
            <person name="Clifton S.W."/>
            <person name="Comeron J.M."/>
            <person name="Costello J.C."/>
            <person name="Coyne J.A."/>
            <person name="Daub J."/>
            <person name="David R.G."/>
            <person name="Delcher A.L."/>
            <person name="Delehaunty K."/>
            <person name="Do C.B."/>
            <person name="Ebling H."/>
            <person name="Edwards K."/>
            <person name="Eickbush T."/>
            <person name="Evans J.D."/>
            <person name="Filipski A."/>
            <person name="Findeiss S."/>
            <person name="Freyhult E."/>
            <person name="Fulton L."/>
            <person name="Fulton R."/>
            <person name="Garcia A.C."/>
            <person name="Gardiner A."/>
            <person name="Garfield D.A."/>
            <person name="Garvin B.E."/>
            <person name="Gibson G."/>
            <person name="Gilbert D."/>
            <person name="Gnerre S."/>
            <person name="Godfrey J."/>
            <person name="Good R."/>
            <person name="Gotea V."/>
            <person name="Gravely B."/>
            <person name="Greenberg A.J."/>
            <person name="Griffiths-Jones S."/>
            <person name="Gross S."/>
            <person name="Guigo R."/>
            <person name="Gustafson E.A."/>
            <person name="Haerty W."/>
            <person name="Hahn M.W."/>
            <person name="Halligan D.L."/>
            <person name="Halpern A.L."/>
            <person name="Halter G.M."/>
            <person name="Han M.V."/>
            <person name="Heger A."/>
            <person name="Hillier L."/>
            <person name="Hinrichs A.S."/>
            <person name="Holmes I."/>
            <person name="Hoskins R.A."/>
            <person name="Hubisz M.J."/>
            <person name="Hultmark D."/>
            <person name="Huntley M.A."/>
            <person name="Jaffe D.B."/>
            <person name="Jagadeeshan S."/>
            <person name="Jeck W.R."/>
            <person name="Johnson J."/>
            <person name="Jones C.D."/>
            <person name="Jordan W.C."/>
            <person name="Karpen G.H."/>
            <person name="Kataoka E."/>
            <person name="Keightley P.D."/>
            <person name="Kheradpour P."/>
            <person name="Kirkness E.F."/>
            <person name="Koerich L.B."/>
            <person name="Kristiansen K."/>
            <person name="Kudrna D."/>
            <person name="Kulathinal R.J."/>
            <person name="Kumar S."/>
            <person name="Kwok R."/>
            <person name="Lander E."/>
            <person name="Langley C.H."/>
            <person name="Lapoint R."/>
            <person name="Lazzaro B.P."/>
            <person name="Lee S.J."/>
            <person name="Levesque L."/>
            <person name="Li R."/>
            <person name="Lin C.F."/>
            <person name="Lin M.F."/>
            <person name="Lindblad-Toh K."/>
            <person name="Llopart A."/>
            <person name="Long M."/>
            <person name="Low L."/>
            <person name="Lozovsky E."/>
            <person name="Lu J."/>
            <person name="Luo M."/>
            <person name="Machado C.A."/>
            <person name="Makalowski W."/>
            <person name="Marzo M."/>
            <person name="Matsuda M."/>
            <person name="Matzkin L."/>
            <person name="McAllister B."/>
            <person name="McBride C.S."/>
            <person name="McKernan B."/>
            <person name="McKernan K."/>
            <person name="Mendez-Lago M."/>
            <person name="Minx P."/>
            <person name="Mollenhauer M.U."/>
            <person name="Montooth K."/>
            <person name="Mount S.M."/>
            <person name="Mu X."/>
            <person name="Myers E."/>
            <person name="Negre B."/>
            <person name="Newfeld S."/>
            <person name="Nielsen R."/>
            <person name="Noor M.A."/>
            <person name="O'Grady P."/>
            <person name="Pachter L."/>
            <person name="Papaceit M."/>
            <person name="Parisi M.J."/>
            <person name="Parisi M."/>
            <person name="Parts L."/>
            <person name="Pedersen J.S."/>
            <person name="Pesole G."/>
            <person name="Phillippy A.M."/>
            <person name="Ponting C.P."/>
            <person name="Pop M."/>
            <person name="Porcelli D."/>
            <person name="Powell J.R."/>
            <person name="Prohaska S."/>
            <person name="Pruitt K."/>
            <person name="Puig M."/>
            <person name="Quesneville H."/>
            <person name="Ram K.R."/>
            <person name="Rand D."/>
            <person name="Rasmussen M.D."/>
            <person name="Reed L.K."/>
            <person name="Reenan R."/>
            <person name="Reily A."/>
            <person name="Remington K.A."/>
            <person name="Rieger T.T."/>
            <person name="Ritchie M.G."/>
            <person name="Robin C."/>
            <person name="Rogers Y.H."/>
            <person name="Rohde C."/>
            <person name="Rozas J."/>
            <person name="Rubenfield M.J."/>
            <person name="Ruiz A."/>
            <person name="Russo S."/>
            <person name="Salzberg S.L."/>
            <person name="Sanchez-Gracia A."/>
            <person name="Saranga D.J."/>
            <person name="Sato H."/>
            <person name="Schaeffer S.W."/>
            <person name="Schatz M.C."/>
            <person name="Schlenke T."/>
            <person name="Schwartz R."/>
            <person name="Segarra C."/>
            <person name="Singh R.S."/>
            <person name="Sirot L."/>
            <person name="Sirota M."/>
            <person name="Sisneros N.B."/>
            <person name="Smith C.D."/>
            <person name="Smith T.F."/>
            <person name="Spieth J."/>
            <person name="Stage D.E."/>
            <person name="Stark A."/>
            <person name="Stephan W."/>
            <person name="Strausberg R.L."/>
            <person name="Strempel S."/>
            <person name="Sturgill D."/>
            <person name="Sutton G."/>
            <person name="Sutton G.G."/>
            <person name="Tao W."/>
            <person name="Teichmann S."/>
            <person name="Tobari Y.N."/>
            <person name="Tomimura Y."/>
            <person name="Tsolas J.M."/>
            <person name="Valente V.L."/>
            <person name="Venter E."/>
            <person name="Venter J.C."/>
            <person name="Vicario S."/>
            <person name="Vieira F.G."/>
            <person name="Vilella A.J."/>
            <person name="Villasante A."/>
            <person name="Walenz B."/>
            <person name="Wang J."/>
            <person name="Wasserman M."/>
            <person name="Watts T."/>
            <person name="Wilson D."/>
            <person name="Wilson R.K."/>
            <person name="Wing R.A."/>
            <person name="Wolfner M.F."/>
            <person name="Wong A."/>
            <person name="Wong G.K."/>
            <person name="Wu C.I."/>
            <person name="Wu G."/>
            <person name="Yamamoto D."/>
            <person name="Yang H.P."/>
            <person name="Yang S.P."/>
            <person name="Yorke J.A."/>
            <person name="Yoshida K."/>
            <person name="Zdobnov E."/>
            <person name="Zhang P."/>
            <person name="Zhang Y."/>
            <person name="Zimin A.V."/>
            <person name="Baldwin J."/>
            <person name="Abdouelleil A."/>
            <person name="Abdulkadir J."/>
            <person name="Abebe A."/>
            <person name="Abera B."/>
            <person name="Abreu J."/>
            <person name="Acer S.C."/>
            <person name="Aftuck L."/>
            <person name="Alexander A."/>
            <person name="An P."/>
            <person name="Anderson E."/>
            <person name="Anderson S."/>
            <person name="Arachi H."/>
            <person name="Azer M."/>
            <person name="Bachantsang P."/>
            <person name="Barry A."/>
            <person name="Bayul T."/>
            <person name="Berlin A."/>
            <person name="Bessette D."/>
            <person name="Bloom T."/>
            <person name="Blye J."/>
            <person name="Boguslavskiy L."/>
            <person name="Bonnet C."/>
            <person name="Boukhgalter B."/>
            <person name="Bourzgui I."/>
            <person name="Brown A."/>
            <person name="Cahill P."/>
            <person name="Channer S."/>
            <person name="Cheshatsang Y."/>
            <person name="Chuda L."/>
            <person name="Citroen M."/>
            <person name="Collymore A."/>
            <person name="Cooke P."/>
            <person name="Costello M."/>
            <person name="D'Aco K."/>
            <person name="Daza R."/>
            <person name="De Haan G."/>
            <person name="DeGray S."/>
            <person name="DeMaso C."/>
            <person name="Dhargay N."/>
            <person name="Dooley K."/>
            <person name="Dooley E."/>
            <person name="Doricent M."/>
            <person name="Dorje P."/>
            <person name="Dorjee K."/>
            <person name="Dupes A."/>
            <person name="Elong R."/>
            <person name="Falk J."/>
            <person name="Farina A."/>
            <person name="Faro S."/>
            <person name="Ferguson D."/>
            <person name="Fisher S."/>
            <person name="Foley C.D."/>
            <person name="Franke A."/>
            <person name="Friedrich D."/>
            <person name="Gadbois L."/>
            <person name="Gearin G."/>
            <person name="Gearin C.R."/>
            <person name="Giannoukos G."/>
            <person name="Goode T."/>
            <person name="Graham J."/>
            <person name="Grandbois E."/>
            <person name="Grewal S."/>
            <person name="Gyaltsen K."/>
            <person name="Hafez N."/>
            <person name="Hagos B."/>
            <person name="Hall J."/>
            <person name="Henson C."/>
            <person name="Hollinger A."/>
            <person name="Honan T."/>
            <person name="Huard M.D."/>
            <person name="Hughes L."/>
            <person name="Hurhula B."/>
            <person name="Husby M.E."/>
            <person name="Kamat A."/>
            <person name="Kanga B."/>
            <person name="Kashin S."/>
            <person name="Khazanovich D."/>
            <person name="Kisner P."/>
            <person name="Lance K."/>
            <person name="Lara M."/>
            <person name="Lee W."/>
            <person name="Lennon N."/>
            <person name="Letendre F."/>
            <person name="LeVine R."/>
            <person name="Lipovsky A."/>
            <person name="Liu X."/>
            <person name="Liu J."/>
            <person name="Liu S."/>
            <person name="Lokyitsang T."/>
            <person name="Lokyitsang Y."/>
            <person name="Lubonja R."/>
            <person name="Lui A."/>
            <person name="MacDonald P."/>
            <person name="Magnisalis V."/>
            <person name="Maru K."/>
            <person name="Matthews C."/>
            <person name="McCusker W."/>
            <person name="McDonough S."/>
            <person name="Mehta T."/>
            <person name="Meldrim J."/>
            <person name="Meneus L."/>
            <person name="Mihai O."/>
            <person name="Mihalev A."/>
            <person name="Mihova T."/>
            <person name="Mittelman R."/>
            <person name="Mlenga V."/>
            <person name="Montmayeur A."/>
            <person name="Mulrain L."/>
            <person name="Navidi A."/>
            <person name="Naylor J."/>
            <person name="Negash T."/>
            <person name="Nguyen T."/>
            <person name="Nguyen N."/>
            <person name="Nicol R."/>
            <person name="Norbu C."/>
            <person name="Norbu N."/>
            <person name="Novod N."/>
            <person name="O'Neill B."/>
            <person name="Osman S."/>
            <person name="Markiewicz E."/>
            <person name="Oyono O.L."/>
            <person name="Patti C."/>
            <person name="Phunkhang P."/>
            <person name="Pierre F."/>
            <person name="Priest M."/>
            <person name="Raghuraman S."/>
            <person name="Rege F."/>
            <person name="Reyes R."/>
            <person name="Rise C."/>
            <person name="Rogov P."/>
            <person name="Ross K."/>
            <person name="Ryan E."/>
            <person name="Settipalli S."/>
            <person name="Shea T."/>
            <person name="Sherpa N."/>
            <person name="Shi L."/>
            <person name="Shih D."/>
            <person name="Sparrow T."/>
            <person name="Spaulding J."/>
            <person name="Stalker J."/>
            <person name="Stange-Thomann N."/>
            <person name="Stavropoulos S."/>
            <person name="Stone C."/>
            <person name="Strader C."/>
            <person name="Tesfaye S."/>
            <person name="Thomson T."/>
            <person name="Thoulutsang Y."/>
            <person name="Thoulutsang D."/>
            <person name="Topham K."/>
            <person name="Topping I."/>
            <person name="Tsamla T."/>
            <person name="Vassiliev H."/>
            <person name="Vo A."/>
            <person name="Wangchuk T."/>
            <person name="Wangdi T."/>
            <person name="Weiand M."/>
            <person name="Wilkinson J."/>
            <person name="Wilson A."/>
            <person name="Yadav S."/>
            <person name="Young G."/>
            <person name="Yu Q."/>
            <person name="Zembek L."/>
            <person name="Zhong D."/>
            <person name="Zimmer A."/>
            <person name="Zwirko Z."/>
            <person name="Jaffe D.B."/>
            <person name="Alvarez P."/>
            <person name="Brockman W."/>
            <person name="Butler J."/>
            <person name="Chin C."/>
            <person name="Gnerre S."/>
            <person name="Grabherr M."/>
            <person name="Kleber M."/>
            <person name="Mauceli E."/>
            <person name="MacCallum I."/>
        </authorList>
    </citation>
    <scope>NUCLEOTIDE SEQUENCE [LARGE SCALE GENOMIC DNA]</scope>
    <source>
        <strain evidence="2 3">TSC#14021-0224.01</strain>
    </source>
</reference>
<proteinExistence type="predicted"/>
<feature type="region of interest" description="Disordered" evidence="1">
    <location>
        <begin position="24"/>
        <end position="97"/>
    </location>
</feature>
<dbReference type="AlphaFoldDB" id="B3P9B5"/>
<feature type="region of interest" description="Disordered" evidence="1">
    <location>
        <begin position="117"/>
        <end position="138"/>
    </location>
</feature>
<feature type="compositionally biased region" description="Polar residues" evidence="1">
    <location>
        <begin position="24"/>
        <end position="38"/>
    </location>
</feature>
<name>B3P9B5_DROER</name>
<dbReference type="KEGG" id="der:6555752"/>
<organism evidence="2 3">
    <name type="scientific">Drosophila erecta</name>
    <name type="common">Fruit fly</name>
    <dbReference type="NCBI Taxonomy" id="7220"/>
    <lineage>
        <taxon>Eukaryota</taxon>
        <taxon>Metazoa</taxon>
        <taxon>Ecdysozoa</taxon>
        <taxon>Arthropoda</taxon>
        <taxon>Hexapoda</taxon>
        <taxon>Insecta</taxon>
        <taxon>Pterygota</taxon>
        <taxon>Neoptera</taxon>
        <taxon>Endopterygota</taxon>
        <taxon>Diptera</taxon>
        <taxon>Brachycera</taxon>
        <taxon>Muscomorpha</taxon>
        <taxon>Ephydroidea</taxon>
        <taxon>Drosophilidae</taxon>
        <taxon>Drosophila</taxon>
        <taxon>Sophophora</taxon>
    </lineage>
</organism>
<evidence type="ECO:0000256" key="1">
    <source>
        <dbReference type="SAM" id="MobiDB-lite"/>
    </source>
</evidence>